<dbReference type="GO" id="GO:0005829">
    <property type="term" value="C:cytosol"/>
    <property type="evidence" value="ECO:0007669"/>
    <property type="project" value="TreeGrafter"/>
</dbReference>
<gene>
    <name evidence="1" type="ORF">UFOPK2162_00158</name>
</gene>
<dbReference type="InterPro" id="IPR005583">
    <property type="entry name" value="YaaA"/>
</dbReference>
<sequence length="185" mass="20167">MLILLPPSEGKNPTPNGAQPAIAVYSGVLYKALDYPTLSPSAKARCEKSVVIISAKYGALAPSDRIEFYKEKINNVVMRPVVEKKLAGYKKDLIVDCRSSTYQAVWSAPCDVTVAIRASTVVDGERKVITHMSKKTRGEVARALLTSRSITKTPEDIYAIVSEKYPCALTPPTGDQPWVLEVIAV</sequence>
<dbReference type="Pfam" id="PF03883">
    <property type="entry name" value="H2O2_YaaD"/>
    <property type="match status" value="1"/>
</dbReference>
<dbReference type="PANTHER" id="PTHR30283">
    <property type="entry name" value="PEROXIDE STRESS RESPONSE PROTEIN YAAA"/>
    <property type="match status" value="1"/>
</dbReference>
<dbReference type="PANTHER" id="PTHR30283:SF4">
    <property type="entry name" value="PEROXIDE STRESS RESISTANCE PROTEIN YAAA"/>
    <property type="match status" value="1"/>
</dbReference>
<dbReference type="GO" id="GO:0033194">
    <property type="term" value="P:response to hydroperoxide"/>
    <property type="evidence" value="ECO:0007669"/>
    <property type="project" value="TreeGrafter"/>
</dbReference>
<dbReference type="EMBL" id="CAEZVZ010000011">
    <property type="protein sequence ID" value="CAB4637456.1"/>
    <property type="molecule type" value="Genomic_DNA"/>
</dbReference>
<reference evidence="1" key="1">
    <citation type="submission" date="2020-05" db="EMBL/GenBank/DDBJ databases">
        <authorList>
            <person name="Chiriac C."/>
            <person name="Salcher M."/>
            <person name="Ghai R."/>
            <person name="Kavagutti S V."/>
        </authorList>
    </citation>
    <scope>NUCLEOTIDE SEQUENCE</scope>
</reference>
<dbReference type="AlphaFoldDB" id="A0A6J6JKJ0"/>
<protein>
    <submittedName>
        <fullName evidence="1">Unannotated protein</fullName>
    </submittedName>
</protein>
<proteinExistence type="predicted"/>
<name>A0A6J6JKJ0_9ZZZZ</name>
<accession>A0A6J6JKJ0</accession>
<evidence type="ECO:0000313" key="1">
    <source>
        <dbReference type="EMBL" id="CAB4637456.1"/>
    </source>
</evidence>
<organism evidence="1">
    <name type="scientific">freshwater metagenome</name>
    <dbReference type="NCBI Taxonomy" id="449393"/>
    <lineage>
        <taxon>unclassified sequences</taxon>
        <taxon>metagenomes</taxon>
        <taxon>ecological metagenomes</taxon>
    </lineage>
</organism>